<name>A0ABS0N1R7_9SPHN</name>
<sequence length="139" mass="15175">MEIDWTPRDRELAVHPQQVIISAMLSILASLVLAVSPLTATAQEDLPQLSLEHRMLARCSAAFALVAEGQSNGNAAALRYPDIRESGSEFFVRAGARLMDEAGLSREQLTVLFSAEAQDLWDNDTLDDVMPACLSMLDT</sequence>
<protein>
    <submittedName>
        <fullName evidence="2">Uncharacterized protein</fullName>
    </submittedName>
</protein>
<evidence type="ECO:0000313" key="3">
    <source>
        <dbReference type="Proteomes" id="UP000602442"/>
    </source>
</evidence>
<proteinExistence type="predicted"/>
<feature type="transmembrane region" description="Helical" evidence="1">
    <location>
        <begin position="20"/>
        <end position="40"/>
    </location>
</feature>
<organism evidence="2 3">
    <name type="scientific">Aurantiacibacter sediminis</name>
    <dbReference type="NCBI Taxonomy" id="2793064"/>
    <lineage>
        <taxon>Bacteria</taxon>
        <taxon>Pseudomonadati</taxon>
        <taxon>Pseudomonadota</taxon>
        <taxon>Alphaproteobacteria</taxon>
        <taxon>Sphingomonadales</taxon>
        <taxon>Erythrobacteraceae</taxon>
        <taxon>Aurantiacibacter</taxon>
    </lineage>
</organism>
<comment type="caution">
    <text evidence="2">The sequence shown here is derived from an EMBL/GenBank/DDBJ whole genome shotgun (WGS) entry which is preliminary data.</text>
</comment>
<evidence type="ECO:0000313" key="2">
    <source>
        <dbReference type="EMBL" id="MBH5321687.1"/>
    </source>
</evidence>
<accession>A0ABS0N1R7</accession>
<dbReference type="EMBL" id="JAEANY010000001">
    <property type="protein sequence ID" value="MBH5321687.1"/>
    <property type="molecule type" value="Genomic_DNA"/>
</dbReference>
<keyword evidence="3" id="KW-1185">Reference proteome</keyword>
<dbReference type="Proteomes" id="UP000602442">
    <property type="component" value="Unassembled WGS sequence"/>
</dbReference>
<gene>
    <name evidence="2" type="ORF">I5L03_03690</name>
</gene>
<keyword evidence="1" id="KW-1133">Transmembrane helix</keyword>
<dbReference type="RefSeq" id="WP_197920326.1">
    <property type="nucleotide sequence ID" value="NZ_CAWPTA010000006.1"/>
</dbReference>
<evidence type="ECO:0000256" key="1">
    <source>
        <dbReference type="SAM" id="Phobius"/>
    </source>
</evidence>
<keyword evidence="1" id="KW-0472">Membrane</keyword>
<reference evidence="2 3" key="1">
    <citation type="submission" date="2020-11" db="EMBL/GenBank/DDBJ databases">
        <title>Erythrobacter sediminis sp. nov., a marine bacterium from a tidal flat of Garorim Bay.</title>
        <authorList>
            <person name="Kim D."/>
            <person name="Yoo Y."/>
            <person name="Kim J.-J."/>
        </authorList>
    </citation>
    <scope>NUCLEOTIDE SEQUENCE [LARGE SCALE GENOMIC DNA]</scope>
    <source>
        <strain evidence="2 3">JGD-13</strain>
    </source>
</reference>
<keyword evidence="1" id="KW-0812">Transmembrane</keyword>